<keyword evidence="3 6" id="KW-1133">Transmembrane helix</keyword>
<dbReference type="RefSeq" id="WP_223254888.1">
    <property type="nucleotide sequence ID" value="NZ_AP025339.1"/>
</dbReference>
<keyword evidence="9" id="KW-1185">Reference proteome</keyword>
<organism evidence="7 10">
    <name type="scientific">Bacillus paralicheniformis</name>
    <dbReference type="NCBI Taxonomy" id="1648923"/>
    <lineage>
        <taxon>Bacteria</taxon>
        <taxon>Bacillati</taxon>
        <taxon>Bacillota</taxon>
        <taxon>Bacilli</taxon>
        <taxon>Bacillales</taxon>
        <taxon>Bacillaceae</taxon>
        <taxon>Bacillus</taxon>
    </lineage>
</organism>
<accession>A0AAW6KDT2</accession>
<comment type="caution">
    <text evidence="7">The sequence shown here is derived from an EMBL/GenBank/DDBJ whole genome shotgun (WGS) entry which is preliminary data.</text>
</comment>
<protein>
    <submittedName>
        <fullName evidence="7">Phage holin family protein</fullName>
    </submittedName>
</protein>
<comment type="similarity">
    <text evidence="5">Belongs to the bacteriophage holin family. Cp-1 holin subfamily.</text>
</comment>
<comment type="subcellular location">
    <subcellularLocation>
        <location evidence="1">Membrane</location>
        <topology evidence="1">Multi-pass membrane protein</topology>
    </subcellularLocation>
</comment>
<reference evidence="7" key="2">
    <citation type="submission" date="2022-12" db="EMBL/GenBank/DDBJ databases">
        <title>Draft Genome Sequences of Bacillus licheniformis and Bacillus paralicheniformis strains isolated from Irish skim milk powders.</title>
        <authorList>
            <person name="Lourenco A."/>
            <person name="Li F."/>
            <person name="Geraldine D."/>
            <person name="Tobin J.T."/>
            <person name="Butler F."/>
            <person name="Jordan K."/>
            <person name="Obrien T."/>
        </authorList>
    </citation>
    <scope>NUCLEOTIDE SEQUENCE</scope>
    <source>
        <strain evidence="7">3370</strain>
    </source>
</reference>
<evidence type="ECO:0000313" key="8">
    <source>
        <dbReference type="EMBL" id="TWL39177.1"/>
    </source>
</evidence>
<evidence type="ECO:0000256" key="4">
    <source>
        <dbReference type="ARBA" id="ARBA00023136"/>
    </source>
</evidence>
<proteinExistence type="inferred from homology"/>
<dbReference type="EMBL" id="JARAFO010000030">
    <property type="protein sequence ID" value="MDE1452898.1"/>
    <property type="molecule type" value="Genomic_DNA"/>
</dbReference>
<dbReference type="InterPro" id="IPR006480">
    <property type="entry name" value="Phage_holin_4_1"/>
</dbReference>
<dbReference type="GO" id="GO:0016020">
    <property type="term" value="C:membrane"/>
    <property type="evidence" value="ECO:0007669"/>
    <property type="project" value="UniProtKB-SubCell"/>
</dbReference>
<dbReference type="AlphaFoldDB" id="A0AAW6KDT2"/>
<name>A0AAW6KDT2_9BACI</name>
<evidence type="ECO:0000256" key="6">
    <source>
        <dbReference type="SAM" id="Phobius"/>
    </source>
</evidence>
<evidence type="ECO:0000313" key="7">
    <source>
        <dbReference type="EMBL" id="MDE1452898.1"/>
    </source>
</evidence>
<evidence type="ECO:0000256" key="5">
    <source>
        <dbReference type="ARBA" id="ARBA00023600"/>
    </source>
</evidence>
<dbReference type="Proteomes" id="UP001216709">
    <property type="component" value="Unassembled WGS sequence"/>
</dbReference>
<dbReference type="Proteomes" id="UP000429980">
    <property type="component" value="Unassembled WGS sequence"/>
</dbReference>
<feature type="transmembrane region" description="Helical" evidence="6">
    <location>
        <begin position="15"/>
        <end position="35"/>
    </location>
</feature>
<evidence type="ECO:0000256" key="3">
    <source>
        <dbReference type="ARBA" id="ARBA00022989"/>
    </source>
</evidence>
<gene>
    <name evidence="8" type="ORF">CHCC15381_4514</name>
    <name evidence="7" type="ORF">PVN32_12035</name>
</gene>
<keyword evidence="2 6" id="KW-0812">Transmembrane</keyword>
<evidence type="ECO:0000313" key="10">
    <source>
        <dbReference type="Proteomes" id="UP001216709"/>
    </source>
</evidence>
<evidence type="ECO:0000256" key="1">
    <source>
        <dbReference type="ARBA" id="ARBA00004141"/>
    </source>
</evidence>
<evidence type="ECO:0000313" key="9">
    <source>
        <dbReference type="Proteomes" id="UP000429980"/>
    </source>
</evidence>
<evidence type="ECO:0000256" key="2">
    <source>
        <dbReference type="ARBA" id="ARBA00022692"/>
    </source>
</evidence>
<dbReference type="Pfam" id="PF05105">
    <property type="entry name" value="Phage_holin_4_1"/>
    <property type="match status" value="1"/>
</dbReference>
<reference evidence="8 9" key="1">
    <citation type="submission" date="2019-06" db="EMBL/GenBank/DDBJ databases">
        <title>Genome sequence analysis of &gt;100 Bacillus licheniformis strains suggests intrinsic resistance to this species.</title>
        <authorList>
            <person name="Wels M."/>
            <person name="Siezen R.J."/>
            <person name="Johansen E."/>
            <person name="Stuer-Lauridsen B."/>
            <person name="Bjerre K."/>
            <person name="Nielsen B.K.K."/>
        </authorList>
    </citation>
    <scope>NUCLEOTIDE SEQUENCE [LARGE SCALE GENOMIC DNA]</scope>
    <source>
        <strain evidence="8 9">BAC-15381</strain>
    </source>
</reference>
<dbReference type="EMBL" id="NILF01000035">
    <property type="protein sequence ID" value="TWL39177.1"/>
    <property type="molecule type" value="Genomic_DNA"/>
</dbReference>
<keyword evidence="4 6" id="KW-0472">Membrane</keyword>
<sequence length="50" mass="5180">MDTFYKGVIAVAGEIAGFLFGGWSVLLTILSVLVIDYASGLMAAGINGEK</sequence>